<reference evidence="4 5" key="1">
    <citation type="journal article" date="2005" name="Nucleic Acids Res.">
        <title>Genomic blueprint of Hahella chejuensis, a marine microbe producing an algicidal agent.</title>
        <authorList>
            <person name="Jeong H."/>
            <person name="Yim J.H."/>
            <person name="Lee C."/>
            <person name="Choi S.-H."/>
            <person name="Park Y.K."/>
            <person name="Yoon S.H."/>
            <person name="Hur C.-G."/>
            <person name="Kang H.-Y."/>
            <person name="Kim D."/>
            <person name="Lee H.H."/>
            <person name="Park K.H."/>
            <person name="Park S.-H."/>
            <person name="Park H.-S."/>
            <person name="Lee H.K."/>
            <person name="Oh T.K."/>
            <person name="Kim J.F."/>
        </authorList>
    </citation>
    <scope>NUCLEOTIDE SEQUENCE [LARGE SCALE GENOMIC DNA]</scope>
    <source>
        <strain evidence="4 5">KCTC 2396</strain>
    </source>
</reference>
<feature type="domain" description="Response regulatory" evidence="3">
    <location>
        <begin position="102"/>
        <end position="218"/>
    </location>
</feature>
<dbReference type="AlphaFoldDB" id="Q2SQ59"/>
<organism evidence="4 5">
    <name type="scientific">Hahella chejuensis (strain KCTC 2396)</name>
    <dbReference type="NCBI Taxonomy" id="349521"/>
    <lineage>
        <taxon>Bacteria</taxon>
        <taxon>Pseudomonadati</taxon>
        <taxon>Pseudomonadota</taxon>
        <taxon>Gammaproteobacteria</taxon>
        <taxon>Oceanospirillales</taxon>
        <taxon>Hahellaceae</taxon>
        <taxon>Hahella</taxon>
    </lineage>
</organism>
<feature type="modified residue" description="4-aspartylphosphate" evidence="2">
    <location>
        <position position="151"/>
    </location>
</feature>
<dbReference type="PANTHER" id="PTHR44591:SF3">
    <property type="entry name" value="RESPONSE REGULATORY DOMAIN-CONTAINING PROTEIN"/>
    <property type="match status" value="1"/>
</dbReference>
<evidence type="ECO:0000313" key="5">
    <source>
        <dbReference type="Proteomes" id="UP000000238"/>
    </source>
</evidence>
<protein>
    <submittedName>
        <fullName evidence="4">FOG: CheY-like receiver</fullName>
    </submittedName>
</protein>
<dbReference type="PANTHER" id="PTHR44591">
    <property type="entry name" value="STRESS RESPONSE REGULATOR PROTEIN 1"/>
    <property type="match status" value="1"/>
</dbReference>
<keyword evidence="5" id="KW-1185">Reference proteome</keyword>
<dbReference type="GO" id="GO:0000160">
    <property type="term" value="P:phosphorelay signal transduction system"/>
    <property type="evidence" value="ECO:0007669"/>
    <property type="project" value="InterPro"/>
</dbReference>
<dbReference type="KEGG" id="hch:HCH_00303"/>
<evidence type="ECO:0000256" key="1">
    <source>
        <dbReference type="ARBA" id="ARBA00022553"/>
    </source>
</evidence>
<name>Q2SQ59_HAHCH</name>
<evidence type="ECO:0000313" key="4">
    <source>
        <dbReference type="EMBL" id="ABC27215.1"/>
    </source>
</evidence>
<dbReference type="InterPro" id="IPR001789">
    <property type="entry name" value="Sig_transdc_resp-reg_receiver"/>
</dbReference>
<dbReference type="SMART" id="SM00448">
    <property type="entry name" value="REC"/>
    <property type="match status" value="1"/>
</dbReference>
<keyword evidence="1 2" id="KW-0597">Phosphoprotein</keyword>
<dbReference type="Proteomes" id="UP000000238">
    <property type="component" value="Chromosome"/>
</dbReference>
<dbReference type="RefSeq" id="WP_011394292.1">
    <property type="nucleotide sequence ID" value="NC_007645.1"/>
</dbReference>
<accession>Q2SQ59</accession>
<dbReference type="Gene3D" id="3.40.50.2300">
    <property type="match status" value="1"/>
</dbReference>
<dbReference type="STRING" id="349521.HCH_00303"/>
<gene>
    <name evidence="4" type="ordered locus">HCH_00303</name>
</gene>
<dbReference type="Pfam" id="PF00072">
    <property type="entry name" value="Response_reg"/>
    <property type="match status" value="1"/>
</dbReference>
<dbReference type="InterPro" id="IPR050595">
    <property type="entry name" value="Bact_response_regulator"/>
</dbReference>
<dbReference type="OrthoDB" id="2085719at2"/>
<dbReference type="InterPro" id="IPR011006">
    <property type="entry name" value="CheY-like_superfamily"/>
</dbReference>
<sequence length="346" mass="38219">MSRESSKHQDAGLFKRLLSKLGLASGRSGGRDGAQINYELNWEMSAMEALRVSTLGYASPAATSKLVSSQSETLKPAAHTEISASQPAMTPAKQAVRSDAQSVMVVDGSDNLHATLDKLFEHMGVRLVSARSGAEAQRLINTIKPALILVDAALPDMEWARLATWIRRNEQLTESPIVLMAEDDRELEHVSHPWLEINDFLLKPFNLYGLQDMLSKYCRLSANVAKPAVRGVLGLVVDDDEQRLVLRRFLSRKGYHVPVSCSPDARECCLLLNGSKEVTSWLVQIQDEDKCIEVVSEFDSIYDAPVLVGLEMAPDSSQTSKERGNWESRLLDKLSRVAAKDELDAA</sequence>
<proteinExistence type="predicted"/>
<dbReference type="PROSITE" id="PS50110">
    <property type="entry name" value="RESPONSE_REGULATORY"/>
    <property type="match status" value="1"/>
</dbReference>
<dbReference type="SUPFAM" id="SSF52172">
    <property type="entry name" value="CheY-like"/>
    <property type="match status" value="1"/>
</dbReference>
<dbReference type="HOGENOM" id="CLU_801148_0_0_6"/>
<evidence type="ECO:0000256" key="2">
    <source>
        <dbReference type="PROSITE-ProRule" id="PRU00169"/>
    </source>
</evidence>
<dbReference type="eggNOG" id="COG0745">
    <property type="taxonomic scope" value="Bacteria"/>
</dbReference>
<dbReference type="EMBL" id="CP000155">
    <property type="protein sequence ID" value="ABC27215.1"/>
    <property type="molecule type" value="Genomic_DNA"/>
</dbReference>
<evidence type="ECO:0000259" key="3">
    <source>
        <dbReference type="PROSITE" id="PS50110"/>
    </source>
</evidence>